<keyword evidence="4" id="KW-1185">Reference proteome</keyword>
<accession>A0A814D447</accession>
<feature type="coiled-coil region" evidence="1">
    <location>
        <begin position="209"/>
        <end position="239"/>
    </location>
</feature>
<keyword evidence="1" id="KW-0175">Coiled coil</keyword>
<evidence type="ECO:0000313" key="3">
    <source>
        <dbReference type="EMBL" id="CAF0948577.1"/>
    </source>
</evidence>
<dbReference type="InterPro" id="IPR038765">
    <property type="entry name" value="Papain-like_cys_pep_sf"/>
</dbReference>
<comment type="caution">
    <text evidence="3">The sequence shown here is derived from an EMBL/GenBank/DDBJ whole genome shotgun (WGS) entry which is preliminary data.</text>
</comment>
<dbReference type="AlphaFoldDB" id="A0A814D447"/>
<evidence type="ECO:0000256" key="1">
    <source>
        <dbReference type="SAM" id="Coils"/>
    </source>
</evidence>
<gene>
    <name evidence="3" type="ORF">OXX778_LOCUS13820</name>
</gene>
<protein>
    <recommendedName>
        <fullName evidence="2">OTU domain-containing protein</fullName>
    </recommendedName>
</protein>
<proteinExistence type="predicted"/>
<dbReference type="CDD" id="cd22744">
    <property type="entry name" value="OTU"/>
    <property type="match status" value="1"/>
</dbReference>
<evidence type="ECO:0000313" key="4">
    <source>
        <dbReference type="Proteomes" id="UP000663879"/>
    </source>
</evidence>
<reference evidence="3" key="1">
    <citation type="submission" date="2021-02" db="EMBL/GenBank/DDBJ databases">
        <authorList>
            <person name="Nowell W R."/>
        </authorList>
    </citation>
    <scope>NUCLEOTIDE SEQUENCE</scope>
    <source>
        <strain evidence="3">Ploen Becks lab</strain>
    </source>
</reference>
<dbReference type="InterPro" id="IPR003323">
    <property type="entry name" value="OTU_dom"/>
</dbReference>
<organism evidence="3 4">
    <name type="scientific">Brachionus calyciflorus</name>
    <dbReference type="NCBI Taxonomy" id="104777"/>
    <lineage>
        <taxon>Eukaryota</taxon>
        <taxon>Metazoa</taxon>
        <taxon>Spiralia</taxon>
        <taxon>Gnathifera</taxon>
        <taxon>Rotifera</taxon>
        <taxon>Eurotatoria</taxon>
        <taxon>Monogononta</taxon>
        <taxon>Pseudotrocha</taxon>
        <taxon>Ploima</taxon>
        <taxon>Brachionidae</taxon>
        <taxon>Brachionus</taxon>
    </lineage>
</organism>
<evidence type="ECO:0000259" key="2">
    <source>
        <dbReference type="PROSITE" id="PS50802"/>
    </source>
</evidence>
<dbReference type="Gene3D" id="3.90.70.80">
    <property type="match status" value="1"/>
</dbReference>
<dbReference type="SUPFAM" id="SSF54001">
    <property type="entry name" value="Cysteine proteinases"/>
    <property type="match status" value="1"/>
</dbReference>
<dbReference type="PROSITE" id="PS50802">
    <property type="entry name" value="OTU"/>
    <property type="match status" value="1"/>
</dbReference>
<dbReference type="EMBL" id="CAJNOC010002728">
    <property type="protein sequence ID" value="CAF0948577.1"/>
    <property type="molecule type" value="Genomic_DNA"/>
</dbReference>
<feature type="domain" description="OTU" evidence="2">
    <location>
        <begin position="282"/>
        <end position="411"/>
    </location>
</feature>
<dbReference type="Proteomes" id="UP000663879">
    <property type="component" value="Unassembled WGS sequence"/>
</dbReference>
<name>A0A814D447_9BILA</name>
<sequence length="413" mass="49210">MSVFEVENYLMNIFNIFNNPRFDSTVVYSLQTLQTKISERNLTNTDISGDFYGETKINENLSSQYLQKIEAKSFDQEKNLKLCSPFGSYFNDLIKSFESKIIKHGKVFSNENEYYCPDLFDIIQDRLYLLPLWSGLMIRDVTFPYEVKTRLSNNPVENYFGYLKNQLSLNKKSTSELVAVLYKRLSVKYCEYYNSDYKYESDLFETLPKETWKKKNDRRKKKKNSIEQESNNFQSLKEKFFEHKILFENYLDFLRSIQPLNEFEGQEVYFSFKKNLNLDEHFYPVNSKPDGNCLYNSFAILLYGNETDFFSIKACSIFIMLTNEYFFNEVLHEYSYDFSFEDLIVSTCKRNEWGNELNILSICLMLKKDILCYNKSTKKFQKSRVKYSLFESSEKLRIGVCNNHFFPILIKNE</sequence>